<reference evidence="3" key="1">
    <citation type="journal article" date="2020" name="Stud. Mycol.">
        <title>101 Dothideomycetes genomes: a test case for predicting lifestyles and emergence of pathogens.</title>
        <authorList>
            <person name="Haridas S."/>
            <person name="Albert R."/>
            <person name="Binder M."/>
            <person name="Bloem J."/>
            <person name="Labutti K."/>
            <person name="Salamov A."/>
            <person name="Andreopoulos B."/>
            <person name="Baker S."/>
            <person name="Barry K."/>
            <person name="Bills G."/>
            <person name="Bluhm B."/>
            <person name="Cannon C."/>
            <person name="Castanera R."/>
            <person name="Culley D."/>
            <person name="Daum C."/>
            <person name="Ezra D."/>
            <person name="Gonzalez J."/>
            <person name="Henrissat B."/>
            <person name="Kuo A."/>
            <person name="Liang C."/>
            <person name="Lipzen A."/>
            <person name="Lutzoni F."/>
            <person name="Magnuson J."/>
            <person name="Mondo S."/>
            <person name="Nolan M."/>
            <person name="Ohm R."/>
            <person name="Pangilinan J."/>
            <person name="Park H.-J."/>
            <person name="Ramirez L."/>
            <person name="Alfaro M."/>
            <person name="Sun H."/>
            <person name="Tritt A."/>
            <person name="Yoshinaga Y."/>
            <person name="Zwiers L.-H."/>
            <person name="Turgeon B."/>
            <person name="Goodwin S."/>
            <person name="Spatafora J."/>
            <person name="Crous P."/>
            <person name="Grigoriev I."/>
        </authorList>
    </citation>
    <scope>NUCLEOTIDE SEQUENCE</scope>
    <source>
        <strain evidence="3">CBS 133067</strain>
    </source>
</reference>
<dbReference type="PANTHER" id="PTHR36927:SF4">
    <property type="entry name" value="BLR5718 PROTEIN"/>
    <property type="match status" value="1"/>
</dbReference>
<dbReference type="PANTHER" id="PTHR36927">
    <property type="entry name" value="BLR4337 PROTEIN"/>
    <property type="match status" value="1"/>
</dbReference>
<feature type="transmembrane region" description="Helical" evidence="1">
    <location>
        <begin position="349"/>
        <end position="370"/>
    </location>
</feature>
<dbReference type="AlphaFoldDB" id="A0A9P4I8X8"/>
<dbReference type="Pfam" id="PF01757">
    <property type="entry name" value="Acyl_transf_3"/>
    <property type="match status" value="1"/>
</dbReference>
<dbReference type="EMBL" id="ML978136">
    <property type="protein sequence ID" value="KAF2093931.1"/>
    <property type="molecule type" value="Genomic_DNA"/>
</dbReference>
<feature type="transmembrane region" description="Helical" evidence="1">
    <location>
        <begin position="243"/>
        <end position="263"/>
    </location>
</feature>
<protein>
    <recommendedName>
        <fullName evidence="2">Acyltransferase 3 domain-containing protein</fullName>
    </recommendedName>
</protein>
<feature type="domain" description="Acyltransferase 3" evidence="2">
    <location>
        <begin position="7"/>
        <end position="362"/>
    </location>
</feature>
<feature type="transmembrane region" description="Helical" evidence="1">
    <location>
        <begin position="50"/>
        <end position="70"/>
    </location>
</feature>
<gene>
    <name evidence="3" type="ORF">NA57DRAFT_80936</name>
</gene>
<feature type="transmembrane region" description="Helical" evidence="1">
    <location>
        <begin position="275"/>
        <end position="298"/>
    </location>
</feature>
<keyword evidence="1" id="KW-0472">Membrane</keyword>
<evidence type="ECO:0000313" key="4">
    <source>
        <dbReference type="Proteomes" id="UP000799772"/>
    </source>
</evidence>
<feature type="transmembrane region" description="Helical" evidence="1">
    <location>
        <begin position="91"/>
        <end position="114"/>
    </location>
</feature>
<accession>A0A9P4I8X8</accession>
<name>A0A9P4I8X8_9PEZI</name>
<dbReference type="InterPro" id="IPR050623">
    <property type="entry name" value="Glucan_succinyl_AcylTrfase"/>
</dbReference>
<proteinExistence type="predicted"/>
<dbReference type="OrthoDB" id="4141464at2759"/>
<evidence type="ECO:0000313" key="3">
    <source>
        <dbReference type="EMBL" id="KAF2093931.1"/>
    </source>
</evidence>
<sequence>MASPRLHYLSNLRTYLTVVVIYHHTAIPYGGDGSWGYKLPKSTSNPALTAFNALNQTYFMAGFFFLSGFFSHRSATRKSSTAFIKDKVLRLGLPTFLYALVVEPIQTMILQVVISRTPQRSIADIWIQHFKNIRGVQGPVWYCALLLIFDIIYALLFARQFTNRSSPPEALSRSWLLSLVATIAYASFLLRIPFPVSEKGVLNPLNLRVGYVTQYIGYYALGHIVGSRGTPDVGMGELRPPGLALRLWAVTIATSVLSGFFHGNEGDASDRARGGLNVMAVCYAILNETVGYLILTGLVGGFRRWSFTTKSWGFVPRYAYAAFLVHVPTVITLQALFDRWDANGVLKTLVVGTLSVPAAWLVGCIIANVLPGARKVIL</sequence>
<dbReference type="Proteomes" id="UP000799772">
    <property type="component" value="Unassembled WGS sequence"/>
</dbReference>
<keyword evidence="1" id="KW-1133">Transmembrane helix</keyword>
<feature type="transmembrane region" description="Helical" evidence="1">
    <location>
        <begin position="139"/>
        <end position="158"/>
    </location>
</feature>
<comment type="caution">
    <text evidence="3">The sequence shown here is derived from an EMBL/GenBank/DDBJ whole genome shotgun (WGS) entry which is preliminary data.</text>
</comment>
<evidence type="ECO:0000259" key="2">
    <source>
        <dbReference type="Pfam" id="PF01757"/>
    </source>
</evidence>
<keyword evidence="4" id="KW-1185">Reference proteome</keyword>
<feature type="transmembrane region" description="Helical" evidence="1">
    <location>
        <begin position="318"/>
        <end position="337"/>
    </location>
</feature>
<dbReference type="GO" id="GO:0016747">
    <property type="term" value="F:acyltransferase activity, transferring groups other than amino-acyl groups"/>
    <property type="evidence" value="ECO:0007669"/>
    <property type="project" value="InterPro"/>
</dbReference>
<evidence type="ECO:0000256" key="1">
    <source>
        <dbReference type="SAM" id="Phobius"/>
    </source>
</evidence>
<dbReference type="InterPro" id="IPR002656">
    <property type="entry name" value="Acyl_transf_3_dom"/>
</dbReference>
<keyword evidence="1" id="KW-0812">Transmembrane</keyword>
<feature type="transmembrane region" description="Helical" evidence="1">
    <location>
        <begin position="12"/>
        <end position="30"/>
    </location>
</feature>
<feature type="transmembrane region" description="Helical" evidence="1">
    <location>
        <begin position="170"/>
        <end position="190"/>
    </location>
</feature>
<organism evidence="3 4">
    <name type="scientific">Rhizodiscina lignyota</name>
    <dbReference type="NCBI Taxonomy" id="1504668"/>
    <lineage>
        <taxon>Eukaryota</taxon>
        <taxon>Fungi</taxon>
        <taxon>Dikarya</taxon>
        <taxon>Ascomycota</taxon>
        <taxon>Pezizomycotina</taxon>
        <taxon>Dothideomycetes</taxon>
        <taxon>Pleosporomycetidae</taxon>
        <taxon>Aulographales</taxon>
        <taxon>Rhizodiscinaceae</taxon>
        <taxon>Rhizodiscina</taxon>
    </lineage>
</organism>